<dbReference type="GO" id="GO:0008081">
    <property type="term" value="F:phosphoric diester hydrolase activity"/>
    <property type="evidence" value="ECO:0007669"/>
    <property type="project" value="InterPro"/>
</dbReference>
<dbReference type="PANTHER" id="PTHR46211:SF1">
    <property type="entry name" value="GLYCEROPHOSPHODIESTER PHOSPHODIESTERASE, CYTOPLASMIC"/>
    <property type="match status" value="1"/>
</dbReference>
<dbReference type="GO" id="GO:0006629">
    <property type="term" value="P:lipid metabolic process"/>
    <property type="evidence" value="ECO:0007669"/>
    <property type="project" value="InterPro"/>
</dbReference>
<dbReference type="SUPFAM" id="SSF51695">
    <property type="entry name" value="PLC-like phosphodiesterases"/>
    <property type="match status" value="1"/>
</dbReference>
<dbReference type="InterPro" id="IPR030395">
    <property type="entry name" value="GP_PDE_dom"/>
</dbReference>
<evidence type="ECO:0000313" key="3">
    <source>
        <dbReference type="Proteomes" id="UP000199159"/>
    </source>
</evidence>
<sequence>MNHCIAHRGWSGRAPENTVAAIQLALNNPSIYGIEIDVHLSKDGVPIVMHDHTVDRTTNGSGRIIDMTVAELGSLDSGSWFGPEFSGEKIPLLEEVLHMTNGRKKLLIELKQAGALYTGLEQKVADMVSKFQLEDEVLIISFDHESLRKIKEYNSRLQTGLIYLGMTTLLAEQATYTRANHLSFHHSFLTKEIVDDLLEKGIEIGAWTINDMESLVRIKALSSKINITTNFPELMI</sequence>
<gene>
    <name evidence="2" type="ORF">SAMN05216565_10730</name>
</gene>
<dbReference type="Gene3D" id="3.20.20.190">
    <property type="entry name" value="Phosphatidylinositol (PI) phosphodiesterase"/>
    <property type="match status" value="1"/>
</dbReference>
<dbReference type="STRING" id="930152.SAMN05216565_10730"/>
<name>A0A1H0VK12_9BACI</name>
<dbReference type="Pfam" id="PF03009">
    <property type="entry name" value="GDPD"/>
    <property type="match status" value="1"/>
</dbReference>
<dbReference type="PROSITE" id="PS51704">
    <property type="entry name" value="GP_PDE"/>
    <property type="match status" value="1"/>
</dbReference>
<feature type="domain" description="GP-PDE" evidence="1">
    <location>
        <begin position="2"/>
        <end position="236"/>
    </location>
</feature>
<evidence type="ECO:0000313" key="2">
    <source>
        <dbReference type="EMBL" id="SDP78912.1"/>
    </source>
</evidence>
<dbReference type="Proteomes" id="UP000199159">
    <property type="component" value="Unassembled WGS sequence"/>
</dbReference>
<protein>
    <submittedName>
        <fullName evidence="2">Glycerophosphoryl diester phosphodiesterase</fullName>
    </submittedName>
</protein>
<dbReference type="AlphaFoldDB" id="A0A1H0VK12"/>
<dbReference type="OrthoDB" id="384721at2"/>
<dbReference type="EMBL" id="FNJU01000007">
    <property type="protein sequence ID" value="SDP78912.1"/>
    <property type="molecule type" value="Genomic_DNA"/>
</dbReference>
<accession>A0A1H0VK12</accession>
<proteinExistence type="predicted"/>
<dbReference type="InterPro" id="IPR017946">
    <property type="entry name" value="PLC-like_Pdiesterase_TIM-brl"/>
</dbReference>
<dbReference type="RefSeq" id="WP_090855563.1">
    <property type="nucleotide sequence ID" value="NZ_FNJU01000007.1"/>
</dbReference>
<keyword evidence="3" id="KW-1185">Reference proteome</keyword>
<dbReference type="PANTHER" id="PTHR46211">
    <property type="entry name" value="GLYCEROPHOSPHORYL DIESTER PHOSPHODIESTERASE"/>
    <property type="match status" value="1"/>
</dbReference>
<reference evidence="3" key="1">
    <citation type="submission" date="2016-10" db="EMBL/GenBank/DDBJ databases">
        <authorList>
            <person name="Varghese N."/>
            <person name="Submissions S."/>
        </authorList>
    </citation>
    <scope>NUCLEOTIDE SEQUENCE [LARGE SCALE GENOMIC DNA]</scope>
    <source>
        <strain evidence="3">IBRC-M10078</strain>
    </source>
</reference>
<organism evidence="2 3">
    <name type="scientific">Litchfieldia salsa</name>
    <dbReference type="NCBI Taxonomy" id="930152"/>
    <lineage>
        <taxon>Bacteria</taxon>
        <taxon>Bacillati</taxon>
        <taxon>Bacillota</taxon>
        <taxon>Bacilli</taxon>
        <taxon>Bacillales</taxon>
        <taxon>Bacillaceae</taxon>
        <taxon>Litchfieldia</taxon>
    </lineage>
</organism>
<evidence type="ECO:0000259" key="1">
    <source>
        <dbReference type="PROSITE" id="PS51704"/>
    </source>
</evidence>